<name>A0ABT9RCP6_9ACTN</name>
<evidence type="ECO:0000313" key="1">
    <source>
        <dbReference type="EMBL" id="MDP9867033.1"/>
    </source>
</evidence>
<gene>
    <name evidence="1" type="ORF">J2S55_006299</name>
</gene>
<dbReference type="Proteomes" id="UP001230426">
    <property type="component" value="Unassembled WGS sequence"/>
</dbReference>
<accession>A0ABT9RCP6</accession>
<reference evidence="1 2" key="1">
    <citation type="submission" date="2023-07" db="EMBL/GenBank/DDBJ databases">
        <title>Sequencing the genomes of 1000 actinobacteria strains.</title>
        <authorList>
            <person name="Klenk H.-P."/>
        </authorList>
    </citation>
    <scope>NUCLEOTIDE SEQUENCE [LARGE SCALE GENOMIC DNA]</scope>
    <source>
        <strain evidence="1 2">DSM 44109</strain>
    </source>
</reference>
<comment type="caution">
    <text evidence="1">The sequence shown here is derived from an EMBL/GenBank/DDBJ whole genome shotgun (WGS) entry which is preliminary data.</text>
</comment>
<protein>
    <submittedName>
        <fullName evidence="1">Uncharacterized protein</fullName>
    </submittedName>
</protein>
<keyword evidence="2" id="KW-1185">Reference proteome</keyword>
<proteinExistence type="predicted"/>
<dbReference type="EMBL" id="JAUSRB010000002">
    <property type="protein sequence ID" value="MDP9867033.1"/>
    <property type="molecule type" value="Genomic_DNA"/>
</dbReference>
<organism evidence="1 2">
    <name type="scientific">Streptosporangium brasiliense</name>
    <dbReference type="NCBI Taxonomy" id="47480"/>
    <lineage>
        <taxon>Bacteria</taxon>
        <taxon>Bacillati</taxon>
        <taxon>Actinomycetota</taxon>
        <taxon>Actinomycetes</taxon>
        <taxon>Streptosporangiales</taxon>
        <taxon>Streptosporangiaceae</taxon>
        <taxon>Streptosporangium</taxon>
    </lineage>
</organism>
<sequence length="63" mass="6757">MGAGISDWGMLVATGEFGTLEAGLGAGCGWEGTGPHRHDELSPDWLPQYIMHFGVFTERTAPH</sequence>
<evidence type="ECO:0000313" key="2">
    <source>
        <dbReference type="Proteomes" id="UP001230426"/>
    </source>
</evidence>